<keyword evidence="2" id="KW-0479">Metal-binding</keyword>
<dbReference type="AlphaFoldDB" id="A0A6G0XEQ0"/>
<dbReference type="InterPro" id="IPR006913">
    <property type="entry name" value="CENP-V/GFA"/>
</dbReference>
<comment type="caution">
    <text evidence="5">The sequence shown here is derived from an EMBL/GenBank/DDBJ whole genome shotgun (WGS) entry which is preliminary data.</text>
</comment>
<dbReference type="PANTHER" id="PTHR28620">
    <property type="entry name" value="CENTROMERE PROTEIN V"/>
    <property type="match status" value="1"/>
</dbReference>
<comment type="similarity">
    <text evidence="1">Belongs to the Gfa family.</text>
</comment>
<evidence type="ECO:0000256" key="3">
    <source>
        <dbReference type="ARBA" id="ARBA00022833"/>
    </source>
</evidence>
<feature type="domain" description="CENP-V/GFA" evidence="4">
    <location>
        <begin position="8"/>
        <end position="115"/>
    </location>
</feature>
<reference evidence="5 6" key="1">
    <citation type="submission" date="2019-07" db="EMBL/GenBank/DDBJ databases">
        <title>Genomics analysis of Aphanomyces spp. identifies a new class of oomycete effector associated with host adaptation.</title>
        <authorList>
            <person name="Gaulin E."/>
        </authorList>
    </citation>
    <scope>NUCLEOTIDE SEQUENCE [LARGE SCALE GENOMIC DNA]</scope>
    <source>
        <strain evidence="5 6">ATCC 201684</strain>
    </source>
</reference>
<protein>
    <recommendedName>
        <fullName evidence="4">CENP-V/GFA domain-containing protein</fullName>
    </recommendedName>
</protein>
<evidence type="ECO:0000256" key="1">
    <source>
        <dbReference type="ARBA" id="ARBA00005495"/>
    </source>
</evidence>
<dbReference type="VEuPathDB" id="FungiDB:AeMF1_000297"/>
<dbReference type="SUPFAM" id="SSF51316">
    <property type="entry name" value="Mss4-like"/>
    <property type="match status" value="1"/>
</dbReference>
<evidence type="ECO:0000256" key="2">
    <source>
        <dbReference type="ARBA" id="ARBA00022723"/>
    </source>
</evidence>
<dbReference type="Proteomes" id="UP000481153">
    <property type="component" value="Unassembled WGS sequence"/>
</dbReference>
<evidence type="ECO:0000313" key="5">
    <source>
        <dbReference type="EMBL" id="KAF0738733.1"/>
    </source>
</evidence>
<proteinExistence type="inferred from homology"/>
<evidence type="ECO:0000259" key="4">
    <source>
        <dbReference type="PROSITE" id="PS51891"/>
    </source>
</evidence>
<dbReference type="InterPro" id="IPR011057">
    <property type="entry name" value="Mss4-like_sf"/>
</dbReference>
<dbReference type="PANTHER" id="PTHR28620:SF1">
    <property type="entry name" value="CENP-V_GFA DOMAIN-CONTAINING PROTEIN"/>
    <property type="match status" value="1"/>
</dbReference>
<dbReference type="GO" id="GO:0016846">
    <property type="term" value="F:carbon-sulfur lyase activity"/>
    <property type="evidence" value="ECO:0007669"/>
    <property type="project" value="InterPro"/>
</dbReference>
<keyword evidence="6" id="KW-1185">Reference proteome</keyword>
<dbReference type="PROSITE" id="PS51891">
    <property type="entry name" value="CENP_V_GFA"/>
    <property type="match status" value="1"/>
</dbReference>
<dbReference type="Gene3D" id="2.170.150.70">
    <property type="match status" value="1"/>
</dbReference>
<organism evidence="5 6">
    <name type="scientific">Aphanomyces euteiches</name>
    <dbReference type="NCBI Taxonomy" id="100861"/>
    <lineage>
        <taxon>Eukaryota</taxon>
        <taxon>Sar</taxon>
        <taxon>Stramenopiles</taxon>
        <taxon>Oomycota</taxon>
        <taxon>Saprolegniomycetes</taxon>
        <taxon>Saprolegniales</taxon>
        <taxon>Verrucalvaceae</taxon>
        <taxon>Aphanomyces</taxon>
    </lineage>
</organism>
<gene>
    <name evidence="5" type="ORF">Ae201684_005352</name>
</gene>
<dbReference type="InterPro" id="IPR052355">
    <property type="entry name" value="CENP-V-like"/>
</dbReference>
<evidence type="ECO:0000313" key="6">
    <source>
        <dbReference type="Proteomes" id="UP000481153"/>
    </source>
</evidence>
<dbReference type="EMBL" id="VJMJ01000070">
    <property type="protein sequence ID" value="KAF0738733.1"/>
    <property type="molecule type" value="Genomic_DNA"/>
</dbReference>
<dbReference type="GO" id="GO:0046872">
    <property type="term" value="F:metal ion binding"/>
    <property type="evidence" value="ECO:0007669"/>
    <property type="project" value="UniProtKB-KW"/>
</dbReference>
<sequence>MDKTVVSHSGACHCKRVKFEFDAEGDLVAFDCNCSICAMKRNIHTIVPKTAFRLLEGEDVLTTYTFNTHIAKHKFCSVCGVATRFIARINPEAVGITIACIAPGTLNNVVVQTYDGRNLLSTVS</sequence>
<name>A0A6G0XEQ0_9STRA</name>
<dbReference type="Pfam" id="PF04828">
    <property type="entry name" value="GFA"/>
    <property type="match status" value="1"/>
</dbReference>
<accession>A0A6G0XEQ0</accession>
<keyword evidence="3" id="KW-0862">Zinc</keyword>